<comment type="subcellular location">
    <subcellularLocation>
        <location evidence="1">Nucleus</location>
    </subcellularLocation>
</comment>
<evidence type="ECO:0000256" key="1">
    <source>
        <dbReference type="ARBA" id="ARBA00004123"/>
    </source>
</evidence>
<organism evidence="6 7">
    <name type="scientific">Chenopodium quinoa</name>
    <name type="common">Quinoa</name>
    <dbReference type="NCBI Taxonomy" id="63459"/>
    <lineage>
        <taxon>Eukaryota</taxon>
        <taxon>Viridiplantae</taxon>
        <taxon>Streptophyta</taxon>
        <taxon>Embryophyta</taxon>
        <taxon>Tracheophyta</taxon>
        <taxon>Spermatophyta</taxon>
        <taxon>Magnoliopsida</taxon>
        <taxon>eudicotyledons</taxon>
        <taxon>Gunneridae</taxon>
        <taxon>Pentapetalae</taxon>
        <taxon>Caryophyllales</taxon>
        <taxon>Chenopodiaceae</taxon>
        <taxon>Chenopodioideae</taxon>
        <taxon>Atripliceae</taxon>
        <taxon>Chenopodium</taxon>
    </lineage>
</organism>
<keyword evidence="4" id="KW-0804">Transcription</keyword>
<keyword evidence="7" id="KW-1185">Reference proteome</keyword>
<protein>
    <submittedName>
        <fullName evidence="6">Uncharacterized protein</fullName>
    </submittedName>
</protein>
<evidence type="ECO:0000313" key="6">
    <source>
        <dbReference type="EnsemblPlants" id="AUR62042545-RA:cds"/>
    </source>
</evidence>
<dbReference type="GO" id="GO:0003677">
    <property type="term" value="F:DNA binding"/>
    <property type="evidence" value="ECO:0007669"/>
    <property type="project" value="UniProtKB-KW"/>
</dbReference>
<dbReference type="EnsemblPlants" id="AUR62042545-RA">
    <property type="protein sequence ID" value="AUR62042545-RA:cds"/>
    <property type="gene ID" value="AUR62042545"/>
</dbReference>
<dbReference type="InterPro" id="IPR015300">
    <property type="entry name" value="DNA-bd_pseudobarrel_sf"/>
</dbReference>
<sequence>MGDFVSSKNLKLGDTILLSVEDLEELVYKVRIWRDEIELTAEKPSVQGVEVNQTPSFMFHFTKGYIDKPTINVPTPFARAHFGDLEDPCEVKLVLSSTYDATMHIYYDCKGSIVACSIKRGVKEFMDAEGVKLGEKVLVELVQMDPHVLSLRFT</sequence>
<dbReference type="GO" id="GO:0005634">
    <property type="term" value="C:nucleus"/>
    <property type="evidence" value="ECO:0007669"/>
    <property type="project" value="UniProtKB-SubCell"/>
</dbReference>
<keyword evidence="3" id="KW-0238">DNA-binding</keyword>
<dbReference type="SMR" id="A0A803N9C8"/>
<dbReference type="AlphaFoldDB" id="A0A803N9C8"/>
<reference evidence="6" key="2">
    <citation type="submission" date="2021-03" db="UniProtKB">
        <authorList>
            <consortium name="EnsemblPlants"/>
        </authorList>
    </citation>
    <scope>IDENTIFICATION</scope>
</reference>
<name>A0A803N9C8_CHEQI</name>
<dbReference type="SUPFAM" id="SSF101936">
    <property type="entry name" value="DNA-binding pseudobarrel domain"/>
    <property type="match status" value="1"/>
</dbReference>
<evidence type="ECO:0000256" key="4">
    <source>
        <dbReference type="ARBA" id="ARBA00023163"/>
    </source>
</evidence>
<evidence type="ECO:0000256" key="2">
    <source>
        <dbReference type="ARBA" id="ARBA00023015"/>
    </source>
</evidence>
<reference evidence="6" key="1">
    <citation type="journal article" date="2017" name="Nature">
        <title>The genome of Chenopodium quinoa.</title>
        <authorList>
            <person name="Jarvis D.E."/>
            <person name="Ho Y.S."/>
            <person name="Lightfoot D.J."/>
            <person name="Schmoeckel S.M."/>
            <person name="Li B."/>
            <person name="Borm T.J.A."/>
            <person name="Ohyanagi H."/>
            <person name="Mineta K."/>
            <person name="Michell C.T."/>
            <person name="Saber N."/>
            <person name="Kharbatia N.M."/>
            <person name="Rupper R.R."/>
            <person name="Sharp A.R."/>
            <person name="Dally N."/>
            <person name="Boughton B.A."/>
            <person name="Woo Y.H."/>
            <person name="Gao G."/>
            <person name="Schijlen E.G.W.M."/>
            <person name="Guo X."/>
            <person name="Momin A.A."/>
            <person name="Negrao S."/>
            <person name="Al-Babili S."/>
            <person name="Gehring C."/>
            <person name="Roessner U."/>
            <person name="Jung C."/>
            <person name="Murphy K."/>
            <person name="Arold S.T."/>
            <person name="Gojobori T."/>
            <person name="van der Linden C.G."/>
            <person name="van Loo E.N."/>
            <person name="Jellen E.N."/>
            <person name="Maughan P.J."/>
            <person name="Tester M."/>
        </authorList>
    </citation>
    <scope>NUCLEOTIDE SEQUENCE [LARGE SCALE GENOMIC DNA]</scope>
    <source>
        <strain evidence="6">cv. PI 614886</strain>
    </source>
</reference>
<evidence type="ECO:0000256" key="5">
    <source>
        <dbReference type="ARBA" id="ARBA00023242"/>
    </source>
</evidence>
<evidence type="ECO:0000313" key="7">
    <source>
        <dbReference type="Proteomes" id="UP000596660"/>
    </source>
</evidence>
<dbReference type="Gene3D" id="2.40.330.10">
    <property type="entry name" value="DNA-binding pseudobarrel domain"/>
    <property type="match status" value="1"/>
</dbReference>
<evidence type="ECO:0000256" key="3">
    <source>
        <dbReference type="ARBA" id="ARBA00023125"/>
    </source>
</evidence>
<dbReference type="Proteomes" id="UP000596660">
    <property type="component" value="Unplaced"/>
</dbReference>
<dbReference type="Gramene" id="AUR62042545-RA">
    <property type="protein sequence ID" value="AUR62042545-RA:cds"/>
    <property type="gene ID" value="AUR62042545"/>
</dbReference>
<accession>A0A803N9C8</accession>
<keyword evidence="2" id="KW-0805">Transcription regulation</keyword>
<keyword evidence="5" id="KW-0539">Nucleus</keyword>
<proteinExistence type="predicted"/>